<comment type="caution">
    <text evidence="3">The sequence shown here is derived from an EMBL/GenBank/DDBJ whole genome shotgun (WGS) entry which is preliminary data.</text>
</comment>
<evidence type="ECO:0000313" key="3">
    <source>
        <dbReference type="EMBL" id="RKN72877.1"/>
    </source>
</evidence>
<dbReference type="InterPro" id="IPR036736">
    <property type="entry name" value="ACP-like_sf"/>
</dbReference>
<evidence type="ECO:0000313" key="4">
    <source>
        <dbReference type="Proteomes" id="UP000270343"/>
    </source>
</evidence>
<protein>
    <submittedName>
        <fullName evidence="3">Acyl carrier protein</fullName>
    </submittedName>
</protein>
<keyword evidence="4" id="KW-1185">Reference proteome</keyword>
<gene>
    <name evidence="3" type="ORF">D7231_13405</name>
</gene>
<dbReference type="Gene3D" id="1.10.1200.10">
    <property type="entry name" value="ACP-like"/>
    <property type="match status" value="1"/>
</dbReference>
<dbReference type="EMBL" id="RBAM01000005">
    <property type="protein sequence ID" value="RKN72877.1"/>
    <property type="molecule type" value="Genomic_DNA"/>
</dbReference>
<dbReference type="Pfam" id="PF00550">
    <property type="entry name" value="PP-binding"/>
    <property type="match status" value="1"/>
</dbReference>
<feature type="domain" description="Carrier" evidence="2">
    <location>
        <begin position="16"/>
        <end position="104"/>
    </location>
</feature>
<evidence type="ECO:0000259" key="2">
    <source>
        <dbReference type="PROSITE" id="PS50075"/>
    </source>
</evidence>
<proteinExistence type="predicted"/>
<evidence type="ECO:0000256" key="1">
    <source>
        <dbReference type="SAM" id="MobiDB-lite"/>
    </source>
</evidence>
<feature type="compositionally biased region" description="Basic and acidic residues" evidence="1">
    <location>
        <begin position="1"/>
        <end position="11"/>
    </location>
</feature>
<feature type="region of interest" description="Disordered" evidence="1">
    <location>
        <begin position="1"/>
        <end position="20"/>
    </location>
</feature>
<reference evidence="3 4" key="1">
    <citation type="journal article" date="2015" name="Antonie Van Leeuwenhoek">
        <title>Streptomyces klenkii sp. nov., isolated from deep marine sediment.</title>
        <authorList>
            <person name="Veyisoglu A."/>
            <person name="Sahin N."/>
        </authorList>
    </citation>
    <scope>NUCLEOTIDE SEQUENCE [LARGE SCALE GENOMIC DNA]</scope>
    <source>
        <strain evidence="3 4">KCTC 29202</strain>
    </source>
</reference>
<sequence>MTTSHPADRRPPARSTPTEETVVNTVEDLCTLISSKITWGRGEEPQQLSPDTPLLEQGLLDSLAIMQIVAALDSEAGIVLPDTEIVAANFRSPQALWGVLENIRAGAAL</sequence>
<accession>A0A3B0BMC2</accession>
<dbReference type="PROSITE" id="PS50075">
    <property type="entry name" value="CARRIER"/>
    <property type="match status" value="1"/>
</dbReference>
<name>A0A3B0BMC2_9ACTN</name>
<organism evidence="3 4">
    <name type="scientific">Streptomyces klenkii</name>
    <dbReference type="NCBI Taxonomy" id="1420899"/>
    <lineage>
        <taxon>Bacteria</taxon>
        <taxon>Bacillati</taxon>
        <taxon>Actinomycetota</taxon>
        <taxon>Actinomycetes</taxon>
        <taxon>Kitasatosporales</taxon>
        <taxon>Streptomycetaceae</taxon>
        <taxon>Streptomyces</taxon>
    </lineage>
</organism>
<dbReference type="InterPro" id="IPR009081">
    <property type="entry name" value="PP-bd_ACP"/>
</dbReference>
<dbReference type="Proteomes" id="UP000270343">
    <property type="component" value="Unassembled WGS sequence"/>
</dbReference>
<dbReference type="SUPFAM" id="SSF47336">
    <property type="entry name" value="ACP-like"/>
    <property type="match status" value="1"/>
</dbReference>
<dbReference type="AlphaFoldDB" id="A0A3B0BMC2"/>